<feature type="region of interest" description="Disordered" evidence="1">
    <location>
        <begin position="1"/>
        <end position="49"/>
    </location>
</feature>
<evidence type="ECO:0000313" key="2">
    <source>
        <dbReference type="EMBL" id="QOY38788.1"/>
    </source>
</evidence>
<reference evidence="2 3" key="1">
    <citation type="journal article" date="2017" name="Genome Announc.">
        <title>Draft Genome Sequences of Four Alkaliphilic Bacteria Belonging to the Anaerobacillus Genus.</title>
        <authorList>
            <person name="Bassil N.M."/>
            <person name="Lloyd J.R."/>
        </authorList>
    </citation>
    <scope>NUCLEOTIDE SEQUENCE [LARGE SCALE GENOMIC DNA]</scope>
    <source>
        <strain evidence="2 3">NB2006</strain>
    </source>
</reference>
<reference evidence="2 3" key="2">
    <citation type="journal article" date="2019" name="Int. J. Syst. Evol. Microbiol.">
        <title>Anaerobacillus isosaccharinicus sp. nov., an alkaliphilic bacterium which degrades isosaccharinic acid.</title>
        <authorList>
            <person name="Bassil N.M."/>
            <person name="Lloyd J.R."/>
        </authorList>
    </citation>
    <scope>NUCLEOTIDE SEQUENCE [LARGE SCALE GENOMIC DNA]</scope>
    <source>
        <strain evidence="2 3">NB2006</strain>
    </source>
</reference>
<accession>A0A7S7LD44</accession>
<name>A0A7S7LD44_9BACI</name>
<organism evidence="2 3">
    <name type="scientific">Anaerobacillus isosaccharinicus</name>
    <dbReference type="NCBI Taxonomy" id="1532552"/>
    <lineage>
        <taxon>Bacteria</taxon>
        <taxon>Bacillati</taxon>
        <taxon>Bacillota</taxon>
        <taxon>Bacilli</taxon>
        <taxon>Bacillales</taxon>
        <taxon>Bacillaceae</taxon>
        <taxon>Anaerobacillus</taxon>
    </lineage>
</organism>
<evidence type="ECO:0000256" key="1">
    <source>
        <dbReference type="SAM" id="MobiDB-lite"/>
    </source>
</evidence>
<dbReference type="AlphaFoldDB" id="A0A7S7LD44"/>
<keyword evidence="3" id="KW-1185">Reference proteome</keyword>
<dbReference type="RefSeq" id="WP_159432531.1">
    <property type="nucleotide sequence ID" value="NZ_CP063356.2"/>
</dbReference>
<evidence type="ECO:0000313" key="3">
    <source>
        <dbReference type="Proteomes" id="UP000180175"/>
    </source>
</evidence>
<proteinExistence type="predicted"/>
<gene>
    <name evidence="2" type="ORF">AWH56_003515</name>
</gene>
<feature type="compositionally biased region" description="Polar residues" evidence="1">
    <location>
        <begin position="9"/>
        <end position="28"/>
    </location>
</feature>
<protein>
    <submittedName>
        <fullName evidence="2">Uncharacterized protein</fullName>
    </submittedName>
</protein>
<dbReference type="KEGG" id="aia:AWH56_003515"/>
<dbReference type="EMBL" id="CP063356">
    <property type="protein sequence ID" value="QOY38788.1"/>
    <property type="molecule type" value="Genomic_DNA"/>
</dbReference>
<dbReference type="Proteomes" id="UP000180175">
    <property type="component" value="Chromosome"/>
</dbReference>
<sequence>MTNNKKRSNNTNGSQKGMTNNEAMNTDNILAKEELEKAISPTGRQNSKQ</sequence>